<dbReference type="GO" id="GO:0015074">
    <property type="term" value="P:DNA integration"/>
    <property type="evidence" value="ECO:0007669"/>
    <property type="project" value="InterPro"/>
</dbReference>
<keyword evidence="3" id="KW-1185">Reference proteome</keyword>
<dbReference type="EMBL" id="CADCXN010000052">
    <property type="protein sequence ID" value="CAA9890534.1"/>
    <property type="molecule type" value="Genomic_DNA"/>
</dbReference>
<protein>
    <submittedName>
        <fullName evidence="2">Shufflon-specific DNA recombinase</fullName>
    </submittedName>
</protein>
<evidence type="ECO:0000256" key="1">
    <source>
        <dbReference type="ARBA" id="ARBA00023172"/>
    </source>
</evidence>
<dbReference type="AlphaFoldDB" id="A0A8S0WIG6"/>
<name>A0A8S0WIG6_9GAMM</name>
<proteinExistence type="predicted"/>
<reference evidence="2 3" key="1">
    <citation type="submission" date="2020-02" db="EMBL/GenBank/DDBJ databases">
        <authorList>
            <person name="Hogendoorn C."/>
        </authorList>
    </citation>
    <scope>NUCLEOTIDE SEQUENCE [LARGE SCALE GENOMIC DNA]</scope>
    <source>
        <strain evidence="2">METHB21</strain>
    </source>
</reference>
<dbReference type="GO" id="GO:0006310">
    <property type="term" value="P:DNA recombination"/>
    <property type="evidence" value="ECO:0007669"/>
    <property type="project" value="UniProtKB-KW"/>
</dbReference>
<sequence>MFTIAIKEWGFPLPNPVTMIRKLKAARSRDRRLAVGDEQKILDGCNPEMQAFVILAIETAMRRGELHGLKRSGIKGRLAYLPDTKNGTCHAVIYPCAGGYC</sequence>
<accession>A0A8S0WIG6</accession>
<gene>
    <name evidence="2" type="ORF">METHB2_240007</name>
</gene>
<comment type="caution">
    <text evidence="2">The sequence shown here is derived from an EMBL/GenBank/DDBJ whole genome shotgun (WGS) entry which is preliminary data.</text>
</comment>
<dbReference type="SUPFAM" id="SSF56349">
    <property type="entry name" value="DNA breaking-rejoining enzymes"/>
    <property type="match status" value="1"/>
</dbReference>
<evidence type="ECO:0000313" key="3">
    <source>
        <dbReference type="Proteomes" id="UP000494216"/>
    </source>
</evidence>
<keyword evidence="1" id="KW-0233">DNA recombination</keyword>
<organism evidence="2 3">
    <name type="scientific">Candidatus Methylobacter favarea</name>
    <dbReference type="NCBI Taxonomy" id="2707345"/>
    <lineage>
        <taxon>Bacteria</taxon>
        <taxon>Pseudomonadati</taxon>
        <taxon>Pseudomonadota</taxon>
        <taxon>Gammaproteobacteria</taxon>
        <taxon>Methylococcales</taxon>
        <taxon>Methylococcaceae</taxon>
        <taxon>Methylobacter</taxon>
    </lineage>
</organism>
<dbReference type="GO" id="GO:0003677">
    <property type="term" value="F:DNA binding"/>
    <property type="evidence" value="ECO:0007669"/>
    <property type="project" value="InterPro"/>
</dbReference>
<dbReference type="Proteomes" id="UP000494216">
    <property type="component" value="Unassembled WGS sequence"/>
</dbReference>
<dbReference type="InterPro" id="IPR011010">
    <property type="entry name" value="DNA_brk_join_enz"/>
</dbReference>
<dbReference type="InterPro" id="IPR013762">
    <property type="entry name" value="Integrase-like_cat_sf"/>
</dbReference>
<dbReference type="Gene3D" id="1.10.443.10">
    <property type="entry name" value="Intergrase catalytic core"/>
    <property type="match status" value="1"/>
</dbReference>
<evidence type="ECO:0000313" key="2">
    <source>
        <dbReference type="EMBL" id="CAA9890534.1"/>
    </source>
</evidence>